<proteinExistence type="predicted"/>
<organism evidence="3 4">
    <name type="scientific">Desulfatibacillum alkenivorans DSM 16219</name>
    <dbReference type="NCBI Taxonomy" id="1121393"/>
    <lineage>
        <taxon>Bacteria</taxon>
        <taxon>Pseudomonadati</taxon>
        <taxon>Thermodesulfobacteriota</taxon>
        <taxon>Desulfobacteria</taxon>
        <taxon>Desulfobacterales</taxon>
        <taxon>Desulfatibacillaceae</taxon>
        <taxon>Desulfatibacillum</taxon>
    </lineage>
</organism>
<dbReference type="EMBL" id="FQZU01000029">
    <property type="protein sequence ID" value="SHK63175.1"/>
    <property type="molecule type" value="Genomic_DNA"/>
</dbReference>
<dbReference type="OrthoDB" id="5490569at2"/>
<dbReference type="Gene3D" id="3.10.310.30">
    <property type="match status" value="1"/>
</dbReference>
<gene>
    <name evidence="3" type="ORF">SAMN02745216_03790</name>
</gene>
<dbReference type="STRING" id="1121393.SAMN02745216_03790"/>
<protein>
    <submittedName>
        <fullName evidence="3">DHH family protein</fullName>
    </submittedName>
</protein>
<keyword evidence="4" id="KW-1185">Reference proteome</keyword>
<dbReference type="PANTHER" id="PTHR47618:SF1">
    <property type="entry name" value="BIFUNCTIONAL OLIGORIBONUCLEASE AND PAP PHOSPHATASE NRNA"/>
    <property type="match status" value="1"/>
</dbReference>
<name>A0A1M6U1Q5_9BACT</name>
<evidence type="ECO:0000313" key="3">
    <source>
        <dbReference type="EMBL" id="SHK63175.1"/>
    </source>
</evidence>
<dbReference type="InterPro" id="IPR051319">
    <property type="entry name" value="Oligoribo/pAp-PDE_c-di-AMP_PDE"/>
</dbReference>
<evidence type="ECO:0000259" key="2">
    <source>
        <dbReference type="Pfam" id="PF02272"/>
    </source>
</evidence>
<dbReference type="RefSeq" id="WP_073477831.1">
    <property type="nucleotide sequence ID" value="NZ_FQZU01000029.1"/>
</dbReference>
<feature type="domain" description="DDH" evidence="1">
    <location>
        <begin position="24"/>
        <end position="168"/>
    </location>
</feature>
<dbReference type="Gene3D" id="3.90.1640.10">
    <property type="entry name" value="inorganic pyrophosphatase (n-terminal core)"/>
    <property type="match status" value="1"/>
</dbReference>
<accession>A0A1M6U1Q5</accession>
<evidence type="ECO:0000259" key="1">
    <source>
        <dbReference type="Pfam" id="PF01368"/>
    </source>
</evidence>
<dbReference type="SUPFAM" id="SSF64182">
    <property type="entry name" value="DHH phosphoesterases"/>
    <property type="match status" value="1"/>
</dbReference>
<dbReference type="InterPro" id="IPR038763">
    <property type="entry name" value="DHH_sf"/>
</dbReference>
<reference evidence="4" key="1">
    <citation type="submission" date="2016-11" db="EMBL/GenBank/DDBJ databases">
        <authorList>
            <person name="Varghese N."/>
            <person name="Submissions S."/>
        </authorList>
    </citation>
    <scope>NUCLEOTIDE SEQUENCE [LARGE SCALE GENOMIC DNA]</scope>
    <source>
        <strain evidence="4">DSM 16219</strain>
    </source>
</reference>
<dbReference type="Proteomes" id="UP000183994">
    <property type="component" value="Unassembled WGS sequence"/>
</dbReference>
<dbReference type="AlphaFoldDB" id="A0A1M6U1Q5"/>
<feature type="domain" description="DHHA1" evidence="2">
    <location>
        <begin position="234"/>
        <end position="325"/>
    </location>
</feature>
<dbReference type="InterPro" id="IPR001667">
    <property type="entry name" value="DDH_dom"/>
</dbReference>
<dbReference type="PANTHER" id="PTHR47618">
    <property type="entry name" value="BIFUNCTIONAL OLIGORIBONUCLEASE AND PAP PHOSPHATASE NRNA"/>
    <property type="match status" value="1"/>
</dbReference>
<dbReference type="Pfam" id="PF01368">
    <property type="entry name" value="DHH"/>
    <property type="match status" value="1"/>
</dbReference>
<dbReference type="InterPro" id="IPR003156">
    <property type="entry name" value="DHHA1_dom"/>
</dbReference>
<dbReference type="Pfam" id="PF02272">
    <property type="entry name" value="DHHA1"/>
    <property type="match status" value="1"/>
</dbReference>
<evidence type="ECO:0000313" key="4">
    <source>
        <dbReference type="Proteomes" id="UP000183994"/>
    </source>
</evidence>
<dbReference type="GO" id="GO:0003676">
    <property type="term" value="F:nucleic acid binding"/>
    <property type="evidence" value="ECO:0007669"/>
    <property type="project" value="InterPro"/>
</dbReference>
<sequence length="343" mass="38181">MDGLQDFTARVEAFKQHILPARSVLIAVHDYPDPDCLASGFGLGNLLTYWGVDRWEITHGGFVGRAENRMMMQLLDIKTTPFALIDLQGFDKIIMVDSLPGGGNMSLPEDVKVHAVFDHHGEADFLPESCFKEVHTRIGATSTLIAHYLFAAKCPLSLKLATALFYGIKTDTQDMAMDVLPEDLVAYRRLFELIEHRLLAQIEHPPRNIDFFKTLYRASASFSESAKVGLVYLGRVNTPDHVAEMADLFHSLEESEYTVSCAFYEDGLFFSIRCKKNRNAGTLAKKIAGAFGCSGGGHERAGAGRISVPKEQEEERLEAFRKVVRKNLGIEGSQIVPLVDRKL</sequence>